<dbReference type="PANTHER" id="PTHR15581">
    <property type="entry name" value="CENTROMERE PROTEIN R"/>
    <property type="match status" value="1"/>
</dbReference>
<dbReference type="Pfam" id="PF06729">
    <property type="entry name" value="CENP-R"/>
    <property type="match status" value="2"/>
</dbReference>
<dbReference type="GO" id="GO:0034080">
    <property type="term" value="P:CENP-A containing chromatin assembly"/>
    <property type="evidence" value="ECO:0007669"/>
    <property type="project" value="InterPro"/>
</dbReference>
<dbReference type="PANTHER" id="PTHR15581:SF0">
    <property type="entry name" value="CENTROMERE PROTEIN R"/>
    <property type="match status" value="1"/>
</dbReference>
<dbReference type="OrthoDB" id="8839831at2759"/>
<reference evidence="2" key="2">
    <citation type="submission" date="2025-09" db="UniProtKB">
        <authorList>
            <consortium name="Ensembl"/>
        </authorList>
    </citation>
    <scope>IDENTIFICATION</scope>
</reference>
<sequence>MWQNISGSRLRISIKCSLNTPRLQQEYKWRNLNFYSPTTGTCQMSPFSSPVVSEDVNNWNCFTFLHRFLELQSQVRSSLYWEWDLTMTLMIVFQALEGSRELENLLGVSHSSCVLSAELQKTQELGEEKNPLLINKLFNKEPFITLNKDPSSCSLCPGFVFCSAKMHQKCIQQGHKSQANRGGKTWKSNTFSYGNGG</sequence>
<name>A0A8C5UIV9_9PASS</name>
<dbReference type="InterPro" id="IPR009601">
    <property type="entry name" value="CENP-R"/>
</dbReference>
<dbReference type="GO" id="GO:0005654">
    <property type="term" value="C:nucleoplasm"/>
    <property type="evidence" value="ECO:0007669"/>
    <property type="project" value="TreeGrafter"/>
</dbReference>
<evidence type="ECO:0000313" key="2">
    <source>
        <dbReference type="Ensembl" id="ENSMCSP00000022856.1"/>
    </source>
</evidence>
<proteinExistence type="predicted"/>
<accession>A0A8C5UIV9</accession>
<reference evidence="2" key="1">
    <citation type="submission" date="2025-08" db="UniProtKB">
        <authorList>
            <consortium name="Ensembl"/>
        </authorList>
    </citation>
    <scope>IDENTIFICATION</scope>
</reference>
<organism evidence="2 3">
    <name type="scientific">Malurus cyaneus samueli</name>
    <dbReference type="NCBI Taxonomy" id="2593467"/>
    <lineage>
        <taxon>Eukaryota</taxon>
        <taxon>Metazoa</taxon>
        <taxon>Chordata</taxon>
        <taxon>Craniata</taxon>
        <taxon>Vertebrata</taxon>
        <taxon>Euteleostomi</taxon>
        <taxon>Archelosauria</taxon>
        <taxon>Archosauria</taxon>
        <taxon>Dinosauria</taxon>
        <taxon>Saurischia</taxon>
        <taxon>Theropoda</taxon>
        <taxon>Coelurosauria</taxon>
        <taxon>Aves</taxon>
        <taxon>Neognathae</taxon>
        <taxon>Neoaves</taxon>
        <taxon>Telluraves</taxon>
        <taxon>Australaves</taxon>
        <taxon>Passeriformes</taxon>
        <taxon>Meliphagoidea</taxon>
        <taxon>Maluridae</taxon>
        <taxon>Malurus</taxon>
    </lineage>
</organism>
<dbReference type="AlphaFoldDB" id="A0A8C5UIV9"/>
<dbReference type="GO" id="GO:0006355">
    <property type="term" value="P:regulation of DNA-templated transcription"/>
    <property type="evidence" value="ECO:0007669"/>
    <property type="project" value="InterPro"/>
</dbReference>
<keyword evidence="3" id="KW-1185">Reference proteome</keyword>
<evidence type="ECO:0000256" key="1">
    <source>
        <dbReference type="SAM" id="MobiDB-lite"/>
    </source>
</evidence>
<feature type="region of interest" description="Disordered" evidence="1">
    <location>
        <begin position="178"/>
        <end position="197"/>
    </location>
</feature>
<protein>
    <submittedName>
        <fullName evidence="2">Uncharacterized protein</fullName>
    </submittedName>
</protein>
<dbReference type="Proteomes" id="UP000694560">
    <property type="component" value="Unplaced"/>
</dbReference>
<evidence type="ECO:0000313" key="3">
    <source>
        <dbReference type="Proteomes" id="UP000694560"/>
    </source>
</evidence>
<dbReference type="Ensembl" id="ENSMCST00000023434.1">
    <property type="protein sequence ID" value="ENSMCSP00000022856.1"/>
    <property type="gene ID" value="ENSMCSG00000015897.1"/>
</dbReference>